<dbReference type="Proteomes" id="UP000036681">
    <property type="component" value="Unplaced"/>
</dbReference>
<evidence type="ECO:0000313" key="3">
    <source>
        <dbReference type="WBParaSite" id="ALUE_0000554101-mRNA-1"/>
    </source>
</evidence>
<keyword evidence="2" id="KW-1185">Reference proteome</keyword>
<dbReference type="WBParaSite" id="ALUE_0000554101-mRNA-1">
    <property type="protein sequence ID" value="ALUE_0000554101-mRNA-1"/>
    <property type="gene ID" value="ALUE_0000554101"/>
</dbReference>
<feature type="coiled-coil region" evidence="1">
    <location>
        <begin position="56"/>
        <end position="83"/>
    </location>
</feature>
<name>A0A0M3HSQ6_ASCLU</name>
<keyword evidence="1" id="KW-0175">Coiled coil</keyword>
<organism evidence="2 3">
    <name type="scientific">Ascaris lumbricoides</name>
    <name type="common">Giant roundworm</name>
    <dbReference type="NCBI Taxonomy" id="6252"/>
    <lineage>
        <taxon>Eukaryota</taxon>
        <taxon>Metazoa</taxon>
        <taxon>Ecdysozoa</taxon>
        <taxon>Nematoda</taxon>
        <taxon>Chromadorea</taxon>
        <taxon>Rhabditida</taxon>
        <taxon>Spirurina</taxon>
        <taxon>Ascaridomorpha</taxon>
        <taxon>Ascaridoidea</taxon>
        <taxon>Ascarididae</taxon>
        <taxon>Ascaris</taxon>
    </lineage>
</organism>
<evidence type="ECO:0000256" key="1">
    <source>
        <dbReference type="SAM" id="Coils"/>
    </source>
</evidence>
<sequence length="107" mass="11982">MKTVANAMSSAPILRKLSACEEKRKEANVALTRQTSESAIERRTSNGSIIVVDFSTEIATEAVKRKENLLNALKKEVKVIMEESVHRRYIHINSNYVTSLCGLFSLL</sequence>
<evidence type="ECO:0000313" key="2">
    <source>
        <dbReference type="Proteomes" id="UP000036681"/>
    </source>
</evidence>
<accession>A0A0M3HSQ6</accession>
<protein>
    <submittedName>
        <fullName evidence="3">Ty3-gypsy retrotransposon protein</fullName>
    </submittedName>
</protein>
<reference evidence="3" key="1">
    <citation type="submission" date="2017-02" db="UniProtKB">
        <authorList>
            <consortium name="WormBaseParasite"/>
        </authorList>
    </citation>
    <scope>IDENTIFICATION</scope>
</reference>
<dbReference type="AlphaFoldDB" id="A0A0M3HSQ6"/>
<proteinExistence type="predicted"/>